<keyword evidence="1" id="KW-1133">Transmembrane helix</keyword>
<dbReference type="RefSeq" id="WP_013156748.1">
    <property type="nucleotide sequence ID" value="NC_014212.1"/>
</dbReference>
<keyword evidence="3" id="KW-1185">Reference proteome</keyword>
<evidence type="ECO:0000313" key="2">
    <source>
        <dbReference type="EMBL" id="ADH62141.1"/>
    </source>
</evidence>
<name>D7BGY7_ALLS1</name>
<dbReference type="OrthoDB" id="33281at2"/>
<dbReference type="eggNOG" id="COG3620">
    <property type="taxonomic scope" value="Bacteria"/>
</dbReference>
<reference evidence="2 3" key="1">
    <citation type="journal article" date="2010" name="Stand. Genomic Sci.">
        <title>Complete genome sequence of Meiothermus silvanus type strain (VI-R2).</title>
        <authorList>
            <person name="Sikorski J."/>
            <person name="Tindall B.J."/>
            <person name="Lowry S."/>
            <person name="Lucas S."/>
            <person name="Nolan M."/>
            <person name="Copeland A."/>
            <person name="Glavina Del Rio T."/>
            <person name="Tice H."/>
            <person name="Cheng J.F."/>
            <person name="Han C."/>
            <person name="Pitluck S."/>
            <person name="Liolios K."/>
            <person name="Ivanova N."/>
            <person name="Mavromatis K."/>
            <person name="Mikhailova N."/>
            <person name="Pati A."/>
            <person name="Goodwin L."/>
            <person name="Chen A."/>
            <person name="Palaniappan K."/>
            <person name="Land M."/>
            <person name="Hauser L."/>
            <person name="Chang Y.J."/>
            <person name="Jeffries C.D."/>
            <person name="Rohde M."/>
            <person name="Goker M."/>
            <person name="Woyke T."/>
            <person name="Bristow J."/>
            <person name="Eisen J.A."/>
            <person name="Markowitz V."/>
            <person name="Hugenholtz P."/>
            <person name="Kyrpides N.C."/>
            <person name="Klenk H.P."/>
            <person name="Lapidus A."/>
        </authorList>
    </citation>
    <scope>NUCLEOTIDE SEQUENCE [LARGE SCALE GENOMIC DNA]</scope>
    <source>
        <strain evidence="3">ATCC 700542 / DSM 9946 / VI-R2</strain>
    </source>
</reference>
<proteinExistence type="predicted"/>
<gene>
    <name evidence="2" type="ordered locus">Mesil_0197</name>
</gene>
<keyword evidence="1" id="KW-0472">Membrane</keyword>
<evidence type="ECO:0000313" key="3">
    <source>
        <dbReference type="Proteomes" id="UP000001916"/>
    </source>
</evidence>
<feature type="transmembrane region" description="Helical" evidence="1">
    <location>
        <begin position="45"/>
        <end position="66"/>
    </location>
</feature>
<protein>
    <recommendedName>
        <fullName evidence="4">CBS domain-containing protein</fullName>
    </recommendedName>
</protein>
<dbReference type="AlphaFoldDB" id="D7BGY7"/>
<keyword evidence="1" id="KW-0812">Transmembrane</keyword>
<dbReference type="EMBL" id="CP002042">
    <property type="protein sequence ID" value="ADH62141.1"/>
    <property type="molecule type" value="Genomic_DNA"/>
</dbReference>
<dbReference type="Proteomes" id="UP000001916">
    <property type="component" value="Chromosome"/>
</dbReference>
<evidence type="ECO:0008006" key="4">
    <source>
        <dbReference type="Google" id="ProtNLM"/>
    </source>
</evidence>
<dbReference type="STRING" id="526227.Mesil_0197"/>
<dbReference type="KEGG" id="msv:Mesil_0197"/>
<feature type="transmembrane region" description="Helical" evidence="1">
    <location>
        <begin position="12"/>
        <end position="33"/>
    </location>
</feature>
<accession>D7BGY7</accession>
<organism evidence="2 3">
    <name type="scientific">Allomeiothermus silvanus (strain ATCC 700542 / DSM 9946 / NBRC 106475 / NCIMB 13440 / VI-R2)</name>
    <name type="common">Thermus silvanus</name>
    <dbReference type="NCBI Taxonomy" id="526227"/>
    <lineage>
        <taxon>Bacteria</taxon>
        <taxon>Thermotogati</taxon>
        <taxon>Deinococcota</taxon>
        <taxon>Deinococci</taxon>
        <taxon>Thermales</taxon>
        <taxon>Thermaceae</taxon>
        <taxon>Allomeiothermus</taxon>
    </lineage>
</organism>
<dbReference type="HOGENOM" id="CLU_1502812_0_0_0"/>
<evidence type="ECO:0000256" key="1">
    <source>
        <dbReference type="SAM" id="Phobius"/>
    </source>
</evidence>
<sequence length="178" mass="19139">MRTVRELRQAGLIAYLASLVIALLVSGLVHWALGGRGLLGWEGFNFYGLLEGLAFVVSFTLSLWIAKRAVRATSSALLTAGLIAPSPARKLAKPIQTLEAVESFEGRLAVLTEDGVPVGVLGLEDSIVPWEEAPVVSGEVAASELSPLFWRYPVVIVADGNTVYGAIRREAFRKYMGV</sequence>